<dbReference type="GO" id="GO:0005657">
    <property type="term" value="C:replication fork"/>
    <property type="evidence" value="ECO:0007669"/>
    <property type="project" value="InterPro"/>
</dbReference>
<evidence type="ECO:0000313" key="2">
    <source>
        <dbReference type="EMBL" id="CAI6333699.1"/>
    </source>
</evidence>
<protein>
    <recommendedName>
        <fullName evidence="4">DNA recombination and repair protein Rad51-like C-terminal domain-containing protein</fullName>
    </recommendedName>
</protein>
<keyword evidence="3" id="KW-1185">Reference proteome</keyword>
<reference evidence="2" key="1">
    <citation type="submission" date="2023-01" db="EMBL/GenBank/DDBJ databases">
        <authorList>
            <person name="Van Ghelder C."/>
            <person name="Rancurel C."/>
        </authorList>
    </citation>
    <scope>NUCLEOTIDE SEQUENCE</scope>
    <source>
        <strain evidence="2">CNCM I-4278</strain>
    </source>
</reference>
<dbReference type="GO" id="GO:0000724">
    <property type="term" value="P:double-strand break repair via homologous recombination"/>
    <property type="evidence" value="ECO:0007669"/>
    <property type="project" value="InterPro"/>
</dbReference>
<dbReference type="OrthoDB" id="420422at2759"/>
<dbReference type="InterPro" id="IPR030547">
    <property type="entry name" value="XRCC2"/>
</dbReference>
<dbReference type="PANTHER" id="PTHR46644">
    <property type="entry name" value="DNA REPAIR PROTEIN XRCC2"/>
    <property type="match status" value="1"/>
</dbReference>
<feature type="compositionally biased region" description="Pro residues" evidence="1">
    <location>
        <begin position="59"/>
        <end position="69"/>
    </location>
</feature>
<accession>A0A9W4UDG7</accession>
<comment type="caution">
    <text evidence="2">The sequence shown here is derived from an EMBL/GenBank/DDBJ whole genome shotgun (WGS) entry which is preliminary data.</text>
</comment>
<dbReference type="Proteomes" id="UP001152607">
    <property type="component" value="Unassembled WGS sequence"/>
</dbReference>
<evidence type="ECO:0008006" key="4">
    <source>
        <dbReference type="Google" id="ProtNLM"/>
    </source>
</evidence>
<dbReference type="EMBL" id="CAOQHR010000004">
    <property type="protein sequence ID" value="CAI6333699.1"/>
    <property type="molecule type" value="Genomic_DNA"/>
</dbReference>
<dbReference type="GO" id="GO:0042148">
    <property type="term" value="P:DNA strand invasion"/>
    <property type="evidence" value="ECO:0007669"/>
    <property type="project" value="TreeGrafter"/>
</dbReference>
<dbReference type="InterPro" id="IPR001611">
    <property type="entry name" value="Leu-rich_rpt"/>
</dbReference>
<name>A0A9W4UDG7_9PLEO</name>
<feature type="region of interest" description="Disordered" evidence="1">
    <location>
        <begin position="49"/>
        <end position="115"/>
    </location>
</feature>
<dbReference type="PROSITE" id="PS51450">
    <property type="entry name" value="LRR"/>
    <property type="match status" value="1"/>
</dbReference>
<evidence type="ECO:0000256" key="1">
    <source>
        <dbReference type="SAM" id="MobiDB-lite"/>
    </source>
</evidence>
<proteinExistence type="predicted"/>
<dbReference type="Gene3D" id="3.40.50.300">
    <property type="entry name" value="P-loop containing nucleotide triphosphate hydrolases"/>
    <property type="match status" value="1"/>
</dbReference>
<gene>
    <name evidence="2" type="ORF">PDIGIT_LOCUS6747</name>
</gene>
<dbReference type="PANTHER" id="PTHR46644:SF2">
    <property type="entry name" value="DNA REPAIR PROTEIN XRCC2"/>
    <property type="match status" value="1"/>
</dbReference>
<dbReference type="GO" id="GO:0005815">
    <property type="term" value="C:microtubule organizing center"/>
    <property type="evidence" value="ECO:0007669"/>
    <property type="project" value="TreeGrafter"/>
</dbReference>
<dbReference type="InterPro" id="IPR027417">
    <property type="entry name" value="P-loop_NTPase"/>
</dbReference>
<sequence>MDDDARRLGERLLGEVESEGLSELFASLRELSLPPNHIPSIFGIPKLDALLSQPQQHRLPPPNPAPPTSSPHHHQPGQEINPQPSSPPRHPTSTTQPHPLTIDLISPPYSTHPSGSGKSTLTSLLIIYAILPQSLLGVPLNGTASTIILFDPLSRFHTPRLTQFLLHHLTTVLSSHNHSPNAPHVRKEILQCIRTALSRVLIFRPAGWTALLATLTSLSSSLLATNDSQRVLLSSNSKIHAVIFEDVHAFTPHIRAASIPSVSANPSPLALLAPYIRTLHETLRPEVVVLTSLSPTPISSIQHGGAVGASVSGVAVTRVAVRRVEVTRFAPGVSVEEAEGERGMRWEVVKRGRFEVWRVGGSGAAGEVVRFRIEGTGNVWFEGDDGVTNG</sequence>
<dbReference type="AlphaFoldDB" id="A0A9W4UDG7"/>
<organism evidence="2 3">
    <name type="scientific">Periconia digitata</name>
    <dbReference type="NCBI Taxonomy" id="1303443"/>
    <lineage>
        <taxon>Eukaryota</taxon>
        <taxon>Fungi</taxon>
        <taxon>Dikarya</taxon>
        <taxon>Ascomycota</taxon>
        <taxon>Pezizomycotina</taxon>
        <taxon>Dothideomycetes</taxon>
        <taxon>Pleosporomycetidae</taxon>
        <taxon>Pleosporales</taxon>
        <taxon>Massarineae</taxon>
        <taxon>Periconiaceae</taxon>
        <taxon>Periconia</taxon>
    </lineage>
</organism>
<evidence type="ECO:0000313" key="3">
    <source>
        <dbReference type="Proteomes" id="UP001152607"/>
    </source>
</evidence>
<dbReference type="GO" id="GO:0033063">
    <property type="term" value="C:Rad51B-Rad51C-Rad51D-XRCC2 complex"/>
    <property type="evidence" value="ECO:0007669"/>
    <property type="project" value="InterPro"/>
</dbReference>
<dbReference type="GO" id="GO:0000400">
    <property type="term" value="F:four-way junction DNA binding"/>
    <property type="evidence" value="ECO:0007669"/>
    <property type="project" value="TreeGrafter"/>
</dbReference>